<reference evidence="2 3" key="1">
    <citation type="journal article" date="2024" name="Science">
        <title>Giant polyketide synthase enzymes in the biosynthesis of giant marine polyether toxins.</title>
        <authorList>
            <person name="Fallon T.R."/>
            <person name="Shende V.V."/>
            <person name="Wierzbicki I.H."/>
            <person name="Pendleton A.L."/>
            <person name="Watervoot N.F."/>
            <person name="Auber R.P."/>
            <person name="Gonzalez D.J."/>
            <person name="Wisecaver J.H."/>
            <person name="Moore B.S."/>
        </authorList>
    </citation>
    <scope>NUCLEOTIDE SEQUENCE [LARGE SCALE GENOMIC DNA]</scope>
    <source>
        <strain evidence="2 3">12B1</strain>
    </source>
</reference>
<dbReference type="EMBL" id="JBGBPQ010000016">
    <property type="protein sequence ID" value="KAL1508291.1"/>
    <property type="molecule type" value="Genomic_DNA"/>
</dbReference>
<accession>A0AB34IWA3</accession>
<feature type="region of interest" description="Disordered" evidence="1">
    <location>
        <begin position="239"/>
        <end position="265"/>
    </location>
</feature>
<proteinExistence type="predicted"/>
<keyword evidence="3" id="KW-1185">Reference proteome</keyword>
<protein>
    <submittedName>
        <fullName evidence="2">Uncharacterized protein</fullName>
    </submittedName>
</protein>
<evidence type="ECO:0000313" key="3">
    <source>
        <dbReference type="Proteomes" id="UP001515480"/>
    </source>
</evidence>
<organism evidence="2 3">
    <name type="scientific">Prymnesium parvum</name>
    <name type="common">Toxic golden alga</name>
    <dbReference type="NCBI Taxonomy" id="97485"/>
    <lineage>
        <taxon>Eukaryota</taxon>
        <taxon>Haptista</taxon>
        <taxon>Haptophyta</taxon>
        <taxon>Prymnesiophyceae</taxon>
        <taxon>Prymnesiales</taxon>
        <taxon>Prymnesiaceae</taxon>
        <taxon>Prymnesium</taxon>
    </lineage>
</organism>
<gene>
    <name evidence="2" type="ORF">AB1Y20_004403</name>
</gene>
<dbReference type="Proteomes" id="UP001515480">
    <property type="component" value="Unassembled WGS sequence"/>
</dbReference>
<evidence type="ECO:0000256" key="1">
    <source>
        <dbReference type="SAM" id="MobiDB-lite"/>
    </source>
</evidence>
<dbReference type="AlphaFoldDB" id="A0AB34IWA3"/>
<comment type="caution">
    <text evidence="2">The sequence shown here is derived from an EMBL/GenBank/DDBJ whole genome shotgun (WGS) entry which is preliminary data.</text>
</comment>
<sequence length="398" mass="43633">MALALCLCTAPPPPGAAAYALPFLSAPRASRTAHRAPYACAGGAAPSPSPLVDAALIETVRRDIWRTSGADTAARLVGEQTEAMSTVLTTLARLEEERAARGERLSPPDEMLHRVIAPHLPLLLLRGFPSLLREALAETRSSSQLAAVRQLNDYMIGVVRQMEDSIGDMQWKQQEKLRDLCAAAMEGGTEQLLEMAEAMRDELNEDFCNYLNYAIEQEETRLKAQGVEPVLSLKRGGALLQPSADAPPPSALATSPFLQPSDEPRGEVAGEMALRTDAPEPSPEDGLPTQQWLLVLHLVRQGTYSLLAKEYDEDVKLIRLIIGLASEEGRKDLTVRSVLEMGEEERKHFIVTVERICGNLSVQRNAQDVEMYYKLLEIKTTIDELFRPHGGVSGFASI</sequence>
<evidence type="ECO:0000313" key="2">
    <source>
        <dbReference type="EMBL" id="KAL1508291.1"/>
    </source>
</evidence>
<name>A0AB34IWA3_PRYPA</name>